<dbReference type="HOGENOM" id="CLU_1111496_0_0_1"/>
<name>H0ED90_GLAL7</name>
<evidence type="ECO:0000313" key="2">
    <source>
        <dbReference type="Proteomes" id="UP000005446"/>
    </source>
</evidence>
<sequence>MFNKVRRALNPSKSLDPLQYLPLEIAEMICHNLAVRERVTTLTHVKFLHLKGSRLAGAGTWPMLPKLKSLCLKAEGDYLLDVSELAKATSGVMSVALKGWRLQNIHGIEDWTALQDLDLSNTEFSLLPMLPATLRRLILRDSRQLEGFNIPEDSFWVNEVLEASIKHGKLRVLSIGNRLVHEPGHMSAAQWAEEFPLSLTLRELSLAASLLDEAGLMRVVQGYPHLRVLDVSYTNVTGVAVKRFVKILMR</sequence>
<dbReference type="SUPFAM" id="SSF52047">
    <property type="entry name" value="RNI-like"/>
    <property type="match status" value="1"/>
</dbReference>
<dbReference type="AlphaFoldDB" id="H0ED90"/>
<evidence type="ECO:0008006" key="3">
    <source>
        <dbReference type="Google" id="ProtNLM"/>
    </source>
</evidence>
<accession>H0ED90</accession>
<reference evidence="1 2" key="1">
    <citation type="journal article" date="2012" name="Eukaryot. Cell">
        <title>Genome sequence of the fungus Glarea lozoyensis: the first genome sequence of a species from the Helotiaceae family.</title>
        <authorList>
            <person name="Youssar L."/>
            <person name="Gruening B.A."/>
            <person name="Erxleben A."/>
            <person name="Guenther S."/>
            <person name="Huettel W."/>
        </authorList>
    </citation>
    <scope>NUCLEOTIDE SEQUENCE [LARGE SCALE GENOMIC DNA]</scope>
    <source>
        <strain evidence="2">ATCC 74030 / MF5533</strain>
    </source>
</reference>
<protein>
    <recommendedName>
        <fullName evidence="3">RNI-like protein</fullName>
    </recommendedName>
</protein>
<dbReference type="InParanoid" id="H0ED90"/>
<dbReference type="InterPro" id="IPR032675">
    <property type="entry name" value="LRR_dom_sf"/>
</dbReference>
<dbReference type="EMBL" id="AGUE01000007">
    <property type="protein sequence ID" value="EHL03453.1"/>
    <property type="molecule type" value="Genomic_DNA"/>
</dbReference>
<keyword evidence="2" id="KW-1185">Reference proteome</keyword>
<proteinExistence type="predicted"/>
<comment type="caution">
    <text evidence="1">The sequence shown here is derived from an EMBL/GenBank/DDBJ whole genome shotgun (WGS) entry which is preliminary data.</text>
</comment>
<organism evidence="1 2">
    <name type="scientific">Glarea lozoyensis (strain ATCC 74030 / MF5533)</name>
    <dbReference type="NCBI Taxonomy" id="1104152"/>
    <lineage>
        <taxon>Eukaryota</taxon>
        <taxon>Fungi</taxon>
        <taxon>Dikarya</taxon>
        <taxon>Ascomycota</taxon>
        <taxon>Pezizomycotina</taxon>
        <taxon>Leotiomycetes</taxon>
        <taxon>Helotiales</taxon>
        <taxon>Helotiaceae</taxon>
        <taxon>Glarea</taxon>
    </lineage>
</organism>
<evidence type="ECO:0000313" key="1">
    <source>
        <dbReference type="EMBL" id="EHL03453.1"/>
    </source>
</evidence>
<dbReference type="Proteomes" id="UP000005446">
    <property type="component" value="Unassembled WGS sequence"/>
</dbReference>
<gene>
    <name evidence="1" type="ORF">M7I_0394</name>
</gene>
<dbReference type="Gene3D" id="3.80.10.10">
    <property type="entry name" value="Ribonuclease Inhibitor"/>
    <property type="match status" value="1"/>
</dbReference>
<dbReference type="OrthoDB" id="629492at2759"/>